<sequence length="303" mass="31741">MDATTFDALFERVSNWGRWGANDQRGTLNLLDDGRRLEATAAARSGQVVSLAHDLDTVSGPDNGRPALHYMTQQADVGGGEPRVNTDFVGFDFHGKSVTHLDALCHCSFRGRLYNGVGSADSVDSRGGHFGTVDQLRDGVVARGVLIDLPRAAGVGWLEPGTAAGPDDLVAALAAQGTERRPGDVVLVRTGHRRRRAELGAWDPSNLSAGLAPEAMAWLHATDTVVLGSDGDSDARPSGVDGVESPIHALALTAMGMPLIDNLNLEDAAVACSAAGRWDFLFVLAPLRIPGGTGSPVNPLAIL</sequence>
<keyword evidence="2" id="KW-1185">Reference proteome</keyword>
<dbReference type="Proteomes" id="UP001499979">
    <property type="component" value="Unassembled WGS sequence"/>
</dbReference>
<dbReference type="SUPFAM" id="SSF102198">
    <property type="entry name" value="Putative cyclase"/>
    <property type="match status" value="1"/>
</dbReference>
<dbReference type="InterPro" id="IPR007325">
    <property type="entry name" value="KFase/CYL"/>
</dbReference>
<comment type="caution">
    <text evidence="1">The sequence shown here is derived from an EMBL/GenBank/DDBJ whole genome shotgun (WGS) entry which is preliminary data.</text>
</comment>
<organism evidence="1 2">
    <name type="scientific">Nocardioides aquiterrae</name>
    <dbReference type="NCBI Taxonomy" id="203799"/>
    <lineage>
        <taxon>Bacteria</taxon>
        <taxon>Bacillati</taxon>
        <taxon>Actinomycetota</taxon>
        <taxon>Actinomycetes</taxon>
        <taxon>Propionibacteriales</taxon>
        <taxon>Nocardioidaceae</taxon>
        <taxon>Nocardioides</taxon>
    </lineage>
</organism>
<dbReference type="RefSeq" id="WP_343906905.1">
    <property type="nucleotide sequence ID" value="NZ_BAAAJE010000006.1"/>
</dbReference>
<evidence type="ECO:0000313" key="2">
    <source>
        <dbReference type="Proteomes" id="UP001499979"/>
    </source>
</evidence>
<gene>
    <name evidence="1" type="ORF">GCM10009606_15390</name>
</gene>
<protein>
    <submittedName>
        <fullName evidence="1">Cyclase family protein</fullName>
    </submittedName>
</protein>
<dbReference type="PANTHER" id="PTHR34861">
    <property type="match status" value="1"/>
</dbReference>
<dbReference type="PANTHER" id="PTHR34861:SF10">
    <property type="entry name" value="CYCLASE"/>
    <property type="match status" value="1"/>
</dbReference>
<dbReference type="Gene3D" id="3.50.30.50">
    <property type="entry name" value="Putative cyclase"/>
    <property type="match status" value="1"/>
</dbReference>
<proteinExistence type="predicted"/>
<dbReference type="EMBL" id="BAAAJE010000006">
    <property type="protein sequence ID" value="GAA1136154.1"/>
    <property type="molecule type" value="Genomic_DNA"/>
</dbReference>
<evidence type="ECO:0000313" key="1">
    <source>
        <dbReference type="EMBL" id="GAA1136154.1"/>
    </source>
</evidence>
<dbReference type="InterPro" id="IPR037175">
    <property type="entry name" value="KFase_sf"/>
</dbReference>
<dbReference type="Pfam" id="PF04199">
    <property type="entry name" value="Cyclase"/>
    <property type="match status" value="1"/>
</dbReference>
<name>A0ABN1UDG6_9ACTN</name>
<accession>A0ABN1UDG6</accession>
<reference evidence="1 2" key="1">
    <citation type="journal article" date="2019" name="Int. J. Syst. Evol. Microbiol.">
        <title>The Global Catalogue of Microorganisms (GCM) 10K type strain sequencing project: providing services to taxonomists for standard genome sequencing and annotation.</title>
        <authorList>
            <consortium name="The Broad Institute Genomics Platform"/>
            <consortium name="The Broad Institute Genome Sequencing Center for Infectious Disease"/>
            <person name="Wu L."/>
            <person name="Ma J."/>
        </authorList>
    </citation>
    <scope>NUCLEOTIDE SEQUENCE [LARGE SCALE GENOMIC DNA]</scope>
    <source>
        <strain evidence="1 2">JCM 11813</strain>
    </source>
</reference>